<reference evidence="1 2" key="1">
    <citation type="submission" date="2024-02" db="EMBL/GenBank/DDBJ databases">
        <title>A draft genome for the cacao thread blight pathogen Marasmius crinis-equi.</title>
        <authorList>
            <person name="Cohen S.P."/>
            <person name="Baruah I.K."/>
            <person name="Amoako-Attah I."/>
            <person name="Bukari Y."/>
            <person name="Meinhardt L.W."/>
            <person name="Bailey B.A."/>
        </authorList>
    </citation>
    <scope>NUCLEOTIDE SEQUENCE [LARGE SCALE GENOMIC DNA]</scope>
    <source>
        <strain evidence="1 2">GH-76</strain>
    </source>
</reference>
<name>A0ABR3EUX1_9AGAR</name>
<comment type="caution">
    <text evidence="1">The sequence shown here is derived from an EMBL/GenBank/DDBJ whole genome shotgun (WGS) entry which is preliminary data.</text>
</comment>
<evidence type="ECO:0000313" key="2">
    <source>
        <dbReference type="Proteomes" id="UP001465976"/>
    </source>
</evidence>
<sequence>MISHPHNSVKLRMADQCPLKVSEVPIGEAVEREWDQVLEKQRQEELEIKGQKAES</sequence>
<accession>A0ABR3EUX1</accession>
<dbReference type="EMBL" id="JBAHYK010001806">
    <property type="protein sequence ID" value="KAL0566704.1"/>
    <property type="molecule type" value="Genomic_DNA"/>
</dbReference>
<gene>
    <name evidence="1" type="ORF">V5O48_015300</name>
</gene>
<dbReference type="Proteomes" id="UP001465976">
    <property type="component" value="Unassembled WGS sequence"/>
</dbReference>
<organism evidence="1 2">
    <name type="scientific">Marasmius crinis-equi</name>
    <dbReference type="NCBI Taxonomy" id="585013"/>
    <lineage>
        <taxon>Eukaryota</taxon>
        <taxon>Fungi</taxon>
        <taxon>Dikarya</taxon>
        <taxon>Basidiomycota</taxon>
        <taxon>Agaricomycotina</taxon>
        <taxon>Agaricomycetes</taxon>
        <taxon>Agaricomycetidae</taxon>
        <taxon>Agaricales</taxon>
        <taxon>Marasmiineae</taxon>
        <taxon>Marasmiaceae</taxon>
        <taxon>Marasmius</taxon>
    </lineage>
</organism>
<evidence type="ECO:0000313" key="1">
    <source>
        <dbReference type="EMBL" id="KAL0566704.1"/>
    </source>
</evidence>
<proteinExistence type="predicted"/>
<keyword evidence="2" id="KW-1185">Reference proteome</keyword>
<protein>
    <submittedName>
        <fullName evidence="1">Uncharacterized protein</fullName>
    </submittedName>
</protein>